<dbReference type="Gene3D" id="3.90.226.10">
    <property type="entry name" value="2-enoyl-CoA Hydratase, Chain A, domain 1"/>
    <property type="match status" value="1"/>
</dbReference>
<dbReference type="GeneID" id="96600111"/>
<dbReference type="OrthoDB" id="9775794at2"/>
<dbReference type="CDD" id="cd06558">
    <property type="entry name" value="crotonase-like"/>
    <property type="match status" value="1"/>
</dbReference>
<organism evidence="3 4">
    <name type="scientific">Lysinibacillus xylanilyticus</name>
    <dbReference type="NCBI Taxonomy" id="582475"/>
    <lineage>
        <taxon>Bacteria</taxon>
        <taxon>Bacillati</taxon>
        <taxon>Bacillota</taxon>
        <taxon>Bacilli</taxon>
        <taxon>Bacillales</taxon>
        <taxon>Bacillaceae</taxon>
        <taxon>Lysinibacillus</taxon>
    </lineage>
</organism>
<dbReference type="Proteomes" id="UP000037326">
    <property type="component" value="Unassembled WGS sequence"/>
</dbReference>
<evidence type="ECO:0000256" key="2">
    <source>
        <dbReference type="ARBA" id="ARBA00023239"/>
    </source>
</evidence>
<comment type="similarity">
    <text evidence="1">Belongs to the enoyl-CoA hydratase/isomerase family.</text>
</comment>
<protein>
    <submittedName>
        <fullName evidence="3">Enoyl-CoA hydratase</fullName>
    </submittedName>
</protein>
<dbReference type="RefSeq" id="WP_049667920.1">
    <property type="nucleotide sequence ID" value="NZ_LFXJ01000010.1"/>
</dbReference>
<keyword evidence="2" id="KW-0456">Lyase</keyword>
<dbReference type="PANTHER" id="PTHR11941:SF54">
    <property type="entry name" value="ENOYL-COA HYDRATASE, MITOCHONDRIAL"/>
    <property type="match status" value="1"/>
</dbReference>
<evidence type="ECO:0000313" key="4">
    <source>
        <dbReference type="Proteomes" id="UP000037326"/>
    </source>
</evidence>
<gene>
    <name evidence="3" type="ORF">ACZ11_17975</name>
</gene>
<dbReference type="InterPro" id="IPR001753">
    <property type="entry name" value="Enoyl-CoA_hydra/iso"/>
</dbReference>
<dbReference type="AlphaFoldDB" id="A0A0K9F4C1"/>
<dbReference type="PANTHER" id="PTHR11941">
    <property type="entry name" value="ENOYL-COA HYDRATASE-RELATED"/>
    <property type="match status" value="1"/>
</dbReference>
<dbReference type="EMBL" id="LFXJ01000010">
    <property type="protein sequence ID" value="KMY29017.1"/>
    <property type="molecule type" value="Genomic_DNA"/>
</dbReference>
<evidence type="ECO:0000313" key="3">
    <source>
        <dbReference type="EMBL" id="KMY29017.1"/>
    </source>
</evidence>
<dbReference type="PATRIC" id="fig|582475.4.peg.2645"/>
<sequence length="259" mass="28290">MTNEIYVEKNGYIATLVLNRPEKRNSLSRAMFQTILDNLEALRIDSSIKVLIVRGVNKVAFSSGADISEFLNVRYAANHAKAYNDLALKAIDALYKFPHPTIAMIQGLAIGGGLELANACDFRLATPKSKLGITAANIGIIYNLGSTKRLMNIVGAAKAKEILYTANIFTADEGKNIGLITALHEPEDIEDATIQFANHLLSKSSVANAGIKKIIQAIVDGENEESEELAQMILDSFSSDDYNEGIQAFLNKRKPIFNK</sequence>
<dbReference type="InterPro" id="IPR029045">
    <property type="entry name" value="ClpP/crotonase-like_dom_sf"/>
</dbReference>
<comment type="caution">
    <text evidence="3">The sequence shown here is derived from an EMBL/GenBank/DDBJ whole genome shotgun (WGS) entry which is preliminary data.</text>
</comment>
<dbReference type="SUPFAM" id="SSF52096">
    <property type="entry name" value="ClpP/crotonase"/>
    <property type="match status" value="1"/>
</dbReference>
<reference evidence="4" key="1">
    <citation type="submission" date="2015-07" db="EMBL/GenBank/DDBJ databases">
        <authorList>
            <consortium name="Consortium for Microbial Forensics and Genomics (microFORGE)"/>
            <person name="Knight B.M."/>
            <person name="Roberts D.P."/>
            <person name="Lin D."/>
            <person name="Hari K."/>
            <person name="Fletcher J."/>
            <person name="Melcher U."/>
            <person name="Blagden T."/>
            <person name="Winegar R.A."/>
        </authorList>
    </citation>
    <scope>NUCLEOTIDE SEQUENCE [LARGE SCALE GENOMIC DNA]</scope>
    <source>
        <strain evidence="4">DSM 23493</strain>
    </source>
</reference>
<dbReference type="Gene3D" id="1.10.12.10">
    <property type="entry name" value="Lyase 2-enoyl-coa Hydratase, Chain A, domain 2"/>
    <property type="match status" value="1"/>
</dbReference>
<dbReference type="GO" id="GO:0016829">
    <property type="term" value="F:lyase activity"/>
    <property type="evidence" value="ECO:0007669"/>
    <property type="project" value="UniProtKB-KW"/>
</dbReference>
<evidence type="ECO:0000256" key="1">
    <source>
        <dbReference type="ARBA" id="ARBA00005254"/>
    </source>
</evidence>
<dbReference type="Pfam" id="PF00378">
    <property type="entry name" value="ECH_1"/>
    <property type="match status" value="1"/>
</dbReference>
<accession>A0A0K9F4C1</accession>
<name>A0A0K9F4C1_9BACI</name>
<dbReference type="GO" id="GO:0006635">
    <property type="term" value="P:fatty acid beta-oxidation"/>
    <property type="evidence" value="ECO:0007669"/>
    <property type="project" value="TreeGrafter"/>
</dbReference>
<proteinExistence type="inferred from homology"/>
<dbReference type="InterPro" id="IPR014748">
    <property type="entry name" value="Enoyl-CoA_hydra_C"/>
</dbReference>